<organism evidence="1 2">
    <name type="scientific">Caerostris darwini</name>
    <dbReference type="NCBI Taxonomy" id="1538125"/>
    <lineage>
        <taxon>Eukaryota</taxon>
        <taxon>Metazoa</taxon>
        <taxon>Ecdysozoa</taxon>
        <taxon>Arthropoda</taxon>
        <taxon>Chelicerata</taxon>
        <taxon>Arachnida</taxon>
        <taxon>Araneae</taxon>
        <taxon>Araneomorphae</taxon>
        <taxon>Entelegynae</taxon>
        <taxon>Araneoidea</taxon>
        <taxon>Araneidae</taxon>
        <taxon>Caerostris</taxon>
    </lineage>
</organism>
<dbReference type="Proteomes" id="UP001054837">
    <property type="component" value="Unassembled WGS sequence"/>
</dbReference>
<name>A0AAV4UA50_9ARAC</name>
<sequence>MVGQWAPDSEKGVLNTLVYGVNVGTIVAMPLNTFLCDSGLFGGWVISILHYRIMASEPFFPDTQCFLIILSKESPQKRRSFGPQALPNARSNCFRVHLILNLYADFSAVLS</sequence>
<evidence type="ECO:0000313" key="2">
    <source>
        <dbReference type="Proteomes" id="UP001054837"/>
    </source>
</evidence>
<reference evidence="1 2" key="1">
    <citation type="submission" date="2021-06" db="EMBL/GenBank/DDBJ databases">
        <title>Caerostris darwini draft genome.</title>
        <authorList>
            <person name="Kono N."/>
            <person name="Arakawa K."/>
        </authorList>
    </citation>
    <scope>NUCLEOTIDE SEQUENCE [LARGE SCALE GENOMIC DNA]</scope>
</reference>
<dbReference type="EMBL" id="BPLQ01010955">
    <property type="protein sequence ID" value="GIY54668.1"/>
    <property type="molecule type" value="Genomic_DNA"/>
</dbReference>
<protein>
    <submittedName>
        <fullName evidence="1">Uncharacterized protein</fullName>
    </submittedName>
</protein>
<dbReference type="AlphaFoldDB" id="A0AAV4UA50"/>
<gene>
    <name evidence="1" type="ORF">CDAR_47051</name>
</gene>
<proteinExistence type="predicted"/>
<keyword evidence="2" id="KW-1185">Reference proteome</keyword>
<comment type="caution">
    <text evidence="1">The sequence shown here is derived from an EMBL/GenBank/DDBJ whole genome shotgun (WGS) entry which is preliminary data.</text>
</comment>
<evidence type="ECO:0000313" key="1">
    <source>
        <dbReference type="EMBL" id="GIY54668.1"/>
    </source>
</evidence>
<accession>A0AAV4UA50</accession>